<keyword evidence="2" id="KW-0812">Transmembrane</keyword>
<organism evidence="3 4">
    <name type="scientific">Urochloa decumbens</name>
    <dbReference type="NCBI Taxonomy" id="240449"/>
    <lineage>
        <taxon>Eukaryota</taxon>
        <taxon>Viridiplantae</taxon>
        <taxon>Streptophyta</taxon>
        <taxon>Embryophyta</taxon>
        <taxon>Tracheophyta</taxon>
        <taxon>Spermatophyta</taxon>
        <taxon>Magnoliopsida</taxon>
        <taxon>Liliopsida</taxon>
        <taxon>Poales</taxon>
        <taxon>Poaceae</taxon>
        <taxon>PACMAD clade</taxon>
        <taxon>Panicoideae</taxon>
        <taxon>Panicodae</taxon>
        <taxon>Paniceae</taxon>
        <taxon>Melinidinae</taxon>
        <taxon>Urochloa</taxon>
    </lineage>
</organism>
<sequence>MALRSPSSTPRHDLAPCDSTQVDSPPPTSQGGSGNGAKADFARKTKEVEHVLASLEKEGVVIDGKMTSILDDEIAKIKAEAVREAINESKRNEKMSSVASGFRLALLTVASCGVGFVMGVEWLANAFRKDRAKRRLALVK</sequence>
<reference evidence="3" key="1">
    <citation type="submission" date="2024-10" db="EMBL/GenBank/DDBJ databases">
        <authorList>
            <person name="Ryan C."/>
        </authorList>
    </citation>
    <scope>NUCLEOTIDE SEQUENCE [LARGE SCALE GENOMIC DNA]</scope>
</reference>
<protein>
    <submittedName>
        <fullName evidence="3">Uncharacterized protein</fullName>
    </submittedName>
</protein>
<feature type="region of interest" description="Disordered" evidence="1">
    <location>
        <begin position="1"/>
        <end position="41"/>
    </location>
</feature>
<keyword evidence="4" id="KW-1185">Reference proteome</keyword>
<dbReference type="AlphaFoldDB" id="A0ABC9GB76"/>
<evidence type="ECO:0000313" key="4">
    <source>
        <dbReference type="Proteomes" id="UP001497457"/>
    </source>
</evidence>
<keyword evidence="2" id="KW-0472">Membrane</keyword>
<evidence type="ECO:0000256" key="1">
    <source>
        <dbReference type="SAM" id="MobiDB-lite"/>
    </source>
</evidence>
<gene>
    <name evidence="3" type="ORF">URODEC1_LOCUS114367</name>
</gene>
<dbReference type="EMBL" id="OZ075118">
    <property type="protein sequence ID" value="CAL5091418.1"/>
    <property type="molecule type" value="Genomic_DNA"/>
</dbReference>
<accession>A0ABC9GB76</accession>
<keyword evidence="2" id="KW-1133">Transmembrane helix</keyword>
<dbReference type="Proteomes" id="UP001497457">
    <property type="component" value="Chromosome 8b"/>
</dbReference>
<name>A0ABC9GB76_9POAL</name>
<evidence type="ECO:0000313" key="3">
    <source>
        <dbReference type="EMBL" id="CAL5091418.1"/>
    </source>
</evidence>
<proteinExistence type="predicted"/>
<feature type="transmembrane region" description="Helical" evidence="2">
    <location>
        <begin position="104"/>
        <end position="124"/>
    </location>
</feature>
<evidence type="ECO:0000256" key="2">
    <source>
        <dbReference type="SAM" id="Phobius"/>
    </source>
</evidence>